<organism evidence="1 2">
    <name type="scientific">Sphaerodactylus townsendi</name>
    <dbReference type="NCBI Taxonomy" id="933632"/>
    <lineage>
        <taxon>Eukaryota</taxon>
        <taxon>Metazoa</taxon>
        <taxon>Chordata</taxon>
        <taxon>Craniata</taxon>
        <taxon>Vertebrata</taxon>
        <taxon>Euteleostomi</taxon>
        <taxon>Lepidosauria</taxon>
        <taxon>Squamata</taxon>
        <taxon>Bifurcata</taxon>
        <taxon>Gekkota</taxon>
        <taxon>Sphaerodactylidae</taxon>
        <taxon>Sphaerodactylus</taxon>
    </lineage>
</organism>
<keyword evidence="2" id="KW-1185">Reference proteome</keyword>
<comment type="caution">
    <text evidence="1">The sequence shown here is derived from an EMBL/GenBank/DDBJ whole genome shotgun (WGS) entry which is preliminary data.</text>
</comment>
<protein>
    <submittedName>
        <fullName evidence="1">Uncharacterized protein</fullName>
    </submittedName>
</protein>
<evidence type="ECO:0000313" key="1">
    <source>
        <dbReference type="EMBL" id="KAH7987256.1"/>
    </source>
</evidence>
<proteinExistence type="predicted"/>
<accession>A0ACB8E590</accession>
<reference evidence="1" key="1">
    <citation type="submission" date="2021-08" db="EMBL/GenBank/DDBJ databases">
        <title>The first chromosome-level gecko genome reveals the dynamic sex chromosomes of Neotropical dwarf geckos (Sphaerodactylidae: Sphaerodactylus).</title>
        <authorList>
            <person name="Pinto B.J."/>
            <person name="Keating S.E."/>
            <person name="Gamble T."/>
        </authorList>
    </citation>
    <scope>NUCLEOTIDE SEQUENCE</scope>
    <source>
        <strain evidence="1">TG3544</strain>
    </source>
</reference>
<gene>
    <name evidence="1" type="ORF">K3G42_002725</name>
</gene>
<dbReference type="EMBL" id="CM037630">
    <property type="protein sequence ID" value="KAH7987256.1"/>
    <property type="molecule type" value="Genomic_DNA"/>
</dbReference>
<dbReference type="Proteomes" id="UP000827872">
    <property type="component" value="Linkage Group LG17"/>
</dbReference>
<evidence type="ECO:0000313" key="2">
    <source>
        <dbReference type="Proteomes" id="UP000827872"/>
    </source>
</evidence>
<name>A0ACB8E590_9SAUR</name>
<sequence length="102" mass="12005">MQMLLYVTNGKLDNQSSRFEVQLLPRKPKFWQVKKKPPQTASTVSRCAVMTSSMWHTSLSFIYYSVFFKMCKAHGIGYDVQQKEGTIFTIFEEQKRHRFGML</sequence>